<dbReference type="SUPFAM" id="SSF46689">
    <property type="entry name" value="Homeodomain-like"/>
    <property type="match status" value="1"/>
</dbReference>
<evidence type="ECO:0000256" key="1">
    <source>
        <dbReference type="ARBA" id="ARBA00004123"/>
    </source>
</evidence>
<comment type="subcellular location">
    <subcellularLocation>
        <location evidence="1">Nucleus</location>
    </subcellularLocation>
</comment>
<evidence type="ECO:0008006" key="4">
    <source>
        <dbReference type="Google" id="ProtNLM"/>
    </source>
</evidence>
<evidence type="ECO:0000313" key="3">
    <source>
        <dbReference type="Proteomes" id="UP000324222"/>
    </source>
</evidence>
<gene>
    <name evidence="2" type="ORF">E2C01_051451</name>
</gene>
<dbReference type="InterPro" id="IPR009057">
    <property type="entry name" value="Homeodomain-like_sf"/>
</dbReference>
<sequence>MPISTTSRDKWKEVFTLYKAGHNLPFISNKTSVKLRTTQHLVEHFKEMGEGSALASLPMFSRPRKTTLKTHVLISRQVAKEPRLTAQEIKEKKPQLLEHVSVRSVQDILHNDLGHKCYCACKKPLLTALQKKRVKFCKKYLVWRKK</sequence>
<dbReference type="Proteomes" id="UP000324222">
    <property type="component" value="Unassembled WGS sequence"/>
</dbReference>
<organism evidence="2 3">
    <name type="scientific">Portunus trituberculatus</name>
    <name type="common">Swimming crab</name>
    <name type="synonym">Neptunus trituberculatus</name>
    <dbReference type="NCBI Taxonomy" id="210409"/>
    <lineage>
        <taxon>Eukaryota</taxon>
        <taxon>Metazoa</taxon>
        <taxon>Ecdysozoa</taxon>
        <taxon>Arthropoda</taxon>
        <taxon>Crustacea</taxon>
        <taxon>Multicrustacea</taxon>
        <taxon>Malacostraca</taxon>
        <taxon>Eumalacostraca</taxon>
        <taxon>Eucarida</taxon>
        <taxon>Decapoda</taxon>
        <taxon>Pleocyemata</taxon>
        <taxon>Brachyura</taxon>
        <taxon>Eubrachyura</taxon>
        <taxon>Portunoidea</taxon>
        <taxon>Portunidae</taxon>
        <taxon>Portuninae</taxon>
        <taxon>Portunus</taxon>
    </lineage>
</organism>
<dbReference type="EMBL" id="VSRR010014811">
    <property type="protein sequence ID" value="MPC57471.1"/>
    <property type="molecule type" value="Genomic_DNA"/>
</dbReference>
<proteinExistence type="predicted"/>
<keyword evidence="3" id="KW-1185">Reference proteome</keyword>
<comment type="caution">
    <text evidence="2">The sequence shown here is derived from an EMBL/GenBank/DDBJ whole genome shotgun (WGS) entry which is preliminary data.</text>
</comment>
<dbReference type="GO" id="GO:0005634">
    <property type="term" value="C:nucleus"/>
    <property type="evidence" value="ECO:0007669"/>
    <property type="project" value="UniProtKB-SubCell"/>
</dbReference>
<reference evidence="2 3" key="1">
    <citation type="submission" date="2019-05" db="EMBL/GenBank/DDBJ databases">
        <title>Another draft genome of Portunus trituberculatus and its Hox gene families provides insights of decapod evolution.</title>
        <authorList>
            <person name="Jeong J.-H."/>
            <person name="Song I."/>
            <person name="Kim S."/>
            <person name="Choi T."/>
            <person name="Kim D."/>
            <person name="Ryu S."/>
            <person name="Kim W."/>
        </authorList>
    </citation>
    <scope>NUCLEOTIDE SEQUENCE [LARGE SCALE GENOMIC DNA]</scope>
    <source>
        <tissue evidence="2">Muscle</tissue>
    </source>
</reference>
<accession>A0A5B7GBM9</accession>
<protein>
    <recommendedName>
        <fullName evidence="4">Transposase Tc1-like domain-containing protein</fullName>
    </recommendedName>
</protein>
<dbReference type="AlphaFoldDB" id="A0A5B7GBM9"/>
<evidence type="ECO:0000313" key="2">
    <source>
        <dbReference type="EMBL" id="MPC57471.1"/>
    </source>
</evidence>
<name>A0A5B7GBM9_PORTR</name>